<dbReference type="GO" id="GO:0008017">
    <property type="term" value="F:microtubule binding"/>
    <property type="evidence" value="ECO:0007669"/>
    <property type="project" value="InterPro"/>
</dbReference>
<keyword evidence="4 5" id="KW-0505">Motor protein</keyword>
<evidence type="ECO:0000256" key="8">
    <source>
        <dbReference type="SAM" id="MobiDB-lite"/>
    </source>
</evidence>
<feature type="compositionally biased region" description="Basic and acidic residues" evidence="8">
    <location>
        <begin position="896"/>
        <end position="905"/>
    </location>
</feature>
<comment type="caution">
    <text evidence="10">The sequence shown here is derived from an EMBL/GenBank/DDBJ whole genome shotgun (WGS) entry which is preliminary data.</text>
</comment>
<proteinExistence type="inferred from homology"/>
<evidence type="ECO:0000256" key="2">
    <source>
        <dbReference type="ARBA" id="ARBA00022840"/>
    </source>
</evidence>
<evidence type="ECO:0000256" key="1">
    <source>
        <dbReference type="ARBA" id="ARBA00022741"/>
    </source>
</evidence>
<feature type="region of interest" description="Disordered" evidence="8">
    <location>
        <begin position="50"/>
        <end position="155"/>
    </location>
</feature>
<dbReference type="AlphaFoldDB" id="A0AAD5VY00"/>
<dbReference type="GO" id="GO:0005524">
    <property type="term" value="F:ATP binding"/>
    <property type="evidence" value="ECO:0007669"/>
    <property type="project" value="UniProtKB-UniRule"/>
</dbReference>
<evidence type="ECO:0000256" key="4">
    <source>
        <dbReference type="ARBA" id="ARBA00023175"/>
    </source>
</evidence>
<dbReference type="SMART" id="SM00129">
    <property type="entry name" value="KISc"/>
    <property type="match status" value="1"/>
</dbReference>
<gene>
    <name evidence="10" type="ORF">NP233_g4657</name>
</gene>
<feature type="region of interest" description="Disordered" evidence="8">
    <location>
        <begin position="815"/>
        <end position="839"/>
    </location>
</feature>
<feature type="binding site" evidence="5">
    <location>
        <begin position="283"/>
        <end position="290"/>
    </location>
    <ligand>
        <name>ATP</name>
        <dbReference type="ChEBI" id="CHEBI:30616"/>
    </ligand>
</feature>
<keyword evidence="6" id="KW-0493">Microtubule</keyword>
<dbReference type="PRINTS" id="PR00380">
    <property type="entry name" value="KINESINHEAVY"/>
</dbReference>
<feature type="compositionally biased region" description="Polar residues" evidence="8">
    <location>
        <begin position="429"/>
        <end position="448"/>
    </location>
</feature>
<dbReference type="InterPro" id="IPR027417">
    <property type="entry name" value="P-loop_NTPase"/>
</dbReference>
<dbReference type="GO" id="GO:0005874">
    <property type="term" value="C:microtubule"/>
    <property type="evidence" value="ECO:0007669"/>
    <property type="project" value="UniProtKB-KW"/>
</dbReference>
<dbReference type="InterPro" id="IPR027640">
    <property type="entry name" value="Kinesin-like_fam"/>
</dbReference>
<dbReference type="PANTHER" id="PTHR47968">
    <property type="entry name" value="CENTROMERE PROTEIN E"/>
    <property type="match status" value="1"/>
</dbReference>
<feature type="compositionally biased region" description="Low complexity" evidence="8">
    <location>
        <begin position="65"/>
        <end position="83"/>
    </location>
</feature>
<dbReference type="PANTHER" id="PTHR47968:SF75">
    <property type="entry name" value="CENTROMERE-ASSOCIATED PROTEIN E"/>
    <property type="match status" value="1"/>
</dbReference>
<dbReference type="PROSITE" id="PS50067">
    <property type="entry name" value="KINESIN_MOTOR_2"/>
    <property type="match status" value="1"/>
</dbReference>
<dbReference type="Pfam" id="PF00225">
    <property type="entry name" value="Kinesin"/>
    <property type="match status" value="1"/>
</dbReference>
<accession>A0AAD5VY00</accession>
<evidence type="ECO:0000256" key="7">
    <source>
        <dbReference type="SAM" id="Coils"/>
    </source>
</evidence>
<evidence type="ECO:0000256" key="6">
    <source>
        <dbReference type="RuleBase" id="RU000394"/>
    </source>
</evidence>
<comment type="similarity">
    <text evidence="5 6">Belongs to the TRAFAC class myosin-kinesin ATPase superfamily. Kinesin family.</text>
</comment>
<dbReference type="Gene3D" id="3.40.850.10">
    <property type="entry name" value="Kinesin motor domain"/>
    <property type="match status" value="1"/>
</dbReference>
<keyword evidence="1 5" id="KW-0547">Nucleotide-binding</keyword>
<reference evidence="10" key="1">
    <citation type="submission" date="2022-07" db="EMBL/GenBank/DDBJ databases">
        <title>Genome Sequence of Leucocoprinus birnbaumii.</title>
        <authorList>
            <person name="Buettner E."/>
        </authorList>
    </citation>
    <scope>NUCLEOTIDE SEQUENCE</scope>
    <source>
        <strain evidence="10">VT141</strain>
    </source>
</reference>
<sequence>MIIGASARLIRRRNCPGAVTCAGASPIHTVHPASSLLRDPEDVIRHDQDAIMASVPPSTPKRTNSSASTSSMSSDVSSRLSRSAAPNNLLASTHKRYKAPLSVESRSKNFTKTKSVLSSVPGTPTKRSGTPSTSRPQTPASPRKGAESPSLLPATSEMDVSIVDIESVLVDYQMVEEADVSGEIDDAWLQAAMNDHGKHDKVMVSIRVRPSDSNSAWNPSPSTHSIQLDPNHAKNPASGLSPATFNFDAVLTGSPNKPIYTTVARSHVHAAMEGYNAVIFAYGQTASGKTYTLSGSDEEPGIIPRAMRDVFGFIRQTPTREYLLRCSYLEIYNESIHDLLAPPSMAAANPVQIQGGTGNDVVLSPLREEVVTSLKSVKEVLKRGEGNRRTACTDWNDRSSRSHSVFRLVIESRERGSGSSEDDDDPPSTGRQTPGPNGRQTPGASGRQTPGPGGPRLQARGGGSVQTSVLSLIDLAGSEKATSDKERTREGKYINTSLLTLGTVIGTLADNAAKRKNDHVPFRNSKLTRMLQPSLSGNARISVVCTINPDPGAIGESMSTLQFAKRIKNVQLHAQKTEVVNPEALIERYRKEIEDLKRRLAEREAEAPARKRRLSAQEQIQESKVMRDLNNRIKQLTKLILTSDSQSVDEIKGDESRPSSPSKLDFDMSPYQLQQELLNARTQLETQANQILSLEAALVARPPLTTSAPETEKDKLIAETREPLRAVKEDVEKEWKDKLDEEVRRREEKERWADELVMELEKEKKLRTKLEDERRALAAFVSKFDSLGLGLGTPTPKKLRPPMPSPGGAASIFAEKQQNKSTVDPGAKSDLGVEGNENGRLSTLVTFPTQPSLLDQVMPEEQFEDDEVDFDVDSSVATKLVGKVKSENASVKKKGSRDVLGDKENMPVGPPPVAR</sequence>
<protein>
    <recommendedName>
        <fullName evidence="6">Kinesin-like protein</fullName>
    </recommendedName>
</protein>
<dbReference type="GO" id="GO:0007018">
    <property type="term" value="P:microtubule-based movement"/>
    <property type="evidence" value="ECO:0007669"/>
    <property type="project" value="InterPro"/>
</dbReference>
<evidence type="ECO:0000256" key="3">
    <source>
        <dbReference type="ARBA" id="ARBA00023054"/>
    </source>
</evidence>
<evidence type="ECO:0000256" key="5">
    <source>
        <dbReference type="PROSITE-ProRule" id="PRU00283"/>
    </source>
</evidence>
<keyword evidence="2 5" id="KW-0067">ATP-binding</keyword>
<keyword evidence="11" id="KW-1185">Reference proteome</keyword>
<dbReference type="GO" id="GO:0000278">
    <property type="term" value="P:mitotic cell cycle"/>
    <property type="evidence" value="ECO:0007669"/>
    <property type="project" value="TreeGrafter"/>
</dbReference>
<organism evidence="10 11">
    <name type="scientific">Leucocoprinus birnbaumii</name>
    <dbReference type="NCBI Taxonomy" id="56174"/>
    <lineage>
        <taxon>Eukaryota</taxon>
        <taxon>Fungi</taxon>
        <taxon>Dikarya</taxon>
        <taxon>Basidiomycota</taxon>
        <taxon>Agaricomycotina</taxon>
        <taxon>Agaricomycetes</taxon>
        <taxon>Agaricomycetidae</taxon>
        <taxon>Agaricales</taxon>
        <taxon>Agaricineae</taxon>
        <taxon>Agaricaceae</taxon>
        <taxon>Leucocoprinus</taxon>
    </lineage>
</organism>
<evidence type="ECO:0000313" key="11">
    <source>
        <dbReference type="Proteomes" id="UP001213000"/>
    </source>
</evidence>
<dbReference type="EMBL" id="JANIEX010000256">
    <property type="protein sequence ID" value="KAJ3570060.1"/>
    <property type="molecule type" value="Genomic_DNA"/>
</dbReference>
<dbReference type="InterPro" id="IPR019821">
    <property type="entry name" value="Kinesin_motor_CS"/>
</dbReference>
<evidence type="ECO:0000313" key="10">
    <source>
        <dbReference type="EMBL" id="KAJ3570060.1"/>
    </source>
</evidence>
<keyword evidence="3 7" id="KW-0175">Coiled coil</keyword>
<dbReference type="InterPro" id="IPR036961">
    <property type="entry name" value="Kinesin_motor_dom_sf"/>
</dbReference>
<feature type="coiled-coil region" evidence="7">
    <location>
        <begin position="579"/>
        <end position="606"/>
    </location>
</feature>
<dbReference type="Proteomes" id="UP001213000">
    <property type="component" value="Unassembled WGS sequence"/>
</dbReference>
<feature type="compositionally biased region" description="Polar residues" evidence="8">
    <location>
        <begin position="108"/>
        <end position="140"/>
    </location>
</feature>
<evidence type="ECO:0000259" key="9">
    <source>
        <dbReference type="PROSITE" id="PS50067"/>
    </source>
</evidence>
<dbReference type="GO" id="GO:0003777">
    <property type="term" value="F:microtubule motor activity"/>
    <property type="evidence" value="ECO:0007669"/>
    <property type="project" value="InterPro"/>
</dbReference>
<feature type="region of interest" description="Disordered" evidence="8">
    <location>
        <begin position="411"/>
        <end position="465"/>
    </location>
</feature>
<name>A0AAD5VY00_9AGAR</name>
<dbReference type="InterPro" id="IPR001752">
    <property type="entry name" value="Kinesin_motor_dom"/>
</dbReference>
<dbReference type="SUPFAM" id="SSF52540">
    <property type="entry name" value="P-loop containing nucleoside triphosphate hydrolases"/>
    <property type="match status" value="1"/>
</dbReference>
<feature type="domain" description="Kinesin motor" evidence="9">
    <location>
        <begin position="201"/>
        <end position="570"/>
    </location>
</feature>
<dbReference type="PROSITE" id="PS00411">
    <property type="entry name" value="KINESIN_MOTOR_1"/>
    <property type="match status" value="1"/>
</dbReference>
<feature type="region of interest" description="Disordered" evidence="8">
    <location>
        <begin position="882"/>
        <end position="915"/>
    </location>
</feature>